<dbReference type="InterPro" id="IPR052421">
    <property type="entry name" value="PCW_Enzyme_Inhibitor"/>
</dbReference>
<evidence type="ECO:0000313" key="6">
    <source>
        <dbReference type="Proteomes" id="UP000321947"/>
    </source>
</evidence>
<dbReference type="SUPFAM" id="SSF101148">
    <property type="entry name" value="Plant invertase/pectin methylesterase inhibitor"/>
    <property type="match status" value="1"/>
</dbReference>
<evidence type="ECO:0000256" key="2">
    <source>
        <dbReference type="ARBA" id="ARBA00023157"/>
    </source>
</evidence>
<dbReference type="GO" id="GO:0046910">
    <property type="term" value="F:pectinesterase inhibitor activity"/>
    <property type="evidence" value="ECO:0007669"/>
    <property type="project" value="InterPro"/>
</dbReference>
<dbReference type="InterPro" id="IPR035513">
    <property type="entry name" value="Invertase/methylesterase_inhib"/>
</dbReference>
<dbReference type="Proteomes" id="UP000321947">
    <property type="component" value="Unassembled WGS sequence"/>
</dbReference>
<dbReference type="AlphaFoldDB" id="A0A5D3BCV4"/>
<dbReference type="InterPro" id="IPR006501">
    <property type="entry name" value="Pectinesterase_inhib_dom"/>
</dbReference>
<comment type="similarity">
    <text evidence="3">Belongs to the PMEI family.</text>
</comment>
<dbReference type="PANTHER" id="PTHR36710">
    <property type="entry name" value="PECTINESTERASE INHIBITOR-LIKE"/>
    <property type="match status" value="1"/>
</dbReference>
<dbReference type="SMART" id="SM00856">
    <property type="entry name" value="PMEI"/>
    <property type="match status" value="1"/>
</dbReference>
<keyword evidence="1" id="KW-0732">Signal</keyword>
<name>A0A5D3BCV4_CUCMM</name>
<keyword evidence="2" id="KW-1015">Disulfide bond</keyword>
<evidence type="ECO:0000259" key="4">
    <source>
        <dbReference type="SMART" id="SM00856"/>
    </source>
</evidence>
<evidence type="ECO:0000313" key="5">
    <source>
        <dbReference type="EMBL" id="TYJ96451.1"/>
    </source>
</evidence>
<dbReference type="Pfam" id="PF04043">
    <property type="entry name" value="PMEI"/>
    <property type="match status" value="1"/>
</dbReference>
<accession>A0A5D3BCV4</accession>
<dbReference type="PANTHER" id="PTHR36710:SF1">
    <property type="entry name" value="F14J9.2 PROTEIN"/>
    <property type="match status" value="1"/>
</dbReference>
<proteinExistence type="inferred from homology"/>
<evidence type="ECO:0000256" key="1">
    <source>
        <dbReference type="ARBA" id="ARBA00022729"/>
    </source>
</evidence>
<dbReference type="Gene3D" id="1.20.140.40">
    <property type="entry name" value="Invertase/pectin methylesterase inhibitor family protein"/>
    <property type="match status" value="1"/>
</dbReference>
<dbReference type="NCBIfam" id="TIGR01614">
    <property type="entry name" value="PME_inhib"/>
    <property type="match status" value="1"/>
</dbReference>
<organism evidence="5 6">
    <name type="scientific">Cucumis melo var. makuwa</name>
    <name type="common">Oriental melon</name>
    <dbReference type="NCBI Taxonomy" id="1194695"/>
    <lineage>
        <taxon>Eukaryota</taxon>
        <taxon>Viridiplantae</taxon>
        <taxon>Streptophyta</taxon>
        <taxon>Embryophyta</taxon>
        <taxon>Tracheophyta</taxon>
        <taxon>Spermatophyta</taxon>
        <taxon>Magnoliopsida</taxon>
        <taxon>eudicotyledons</taxon>
        <taxon>Gunneridae</taxon>
        <taxon>Pentapetalae</taxon>
        <taxon>rosids</taxon>
        <taxon>fabids</taxon>
        <taxon>Cucurbitales</taxon>
        <taxon>Cucurbitaceae</taxon>
        <taxon>Benincaseae</taxon>
        <taxon>Cucumis</taxon>
    </lineage>
</organism>
<dbReference type="CDD" id="cd15797">
    <property type="entry name" value="PMEI"/>
    <property type="match status" value="1"/>
</dbReference>
<reference evidence="5 6" key="1">
    <citation type="submission" date="2019-08" db="EMBL/GenBank/DDBJ databases">
        <title>Draft genome sequences of two oriental melons (Cucumis melo L. var makuwa).</title>
        <authorList>
            <person name="Kwon S.-Y."/>
        </authorList>
    </citation>
    <scope>NUCLEOTIDE SEQUENCE [LARGE SCALE GENOMIC DNA]</scope>
    <source>
        <strain evidence="6">cv. Chang Bougi</strain>
        <tissue evidence="5">Leaf</tissue>
    </source>
</reference>
<dbReference type="EMBL" id="SSTD01019467">
    <property type="protein sequence ID" value="TYJ96451.1"/>
    <property type="molecule type" value="Genomic_DNA"/>
</dbReference>
<dbReference type="InterPro" id="IPR034086">
    <property type="entry name" value="PMEI_plant"/>
</dbReference>
<feature type="domain" description="Pectinesterase inhibitor" evidence="4">
    <location>
        <begin position="103"/>
        <end position="249"/>
    </location>
</feature>
<sequence length="254" mass="28078">MHTSISLVIPKDTYISLVISSDTRISLVIPSDTRISLVIPKDTRISLVNLKDAHISLEISKDTVPARMEKWLATRAVHALDFPRYGSGPSRLRRMAYVRADSGTEDRINRICRQMEEFAFCSQTFHQSLKGGSADYIGLTGIANNQAYTKATSTFGYVEELLRSVSDPTLKNALIVCENAYKVVKDAFGEGIQSFAQRDYRGMLNAERIAPRAQASCTSIFSTTPPPKQNPLSQINREMRILIAMAIVSGSSIG</sequence>
<comment type="caution">
    <text evidence="5">The sequence shown here is derived from an EMBL/GenBank/DDBJ whole genome shotgun (WGS) entry which is preliminary data.</text>
</comment>
<gene>
    <name evidence="5" type="ORF">E5676_scaffold546G00900</name>
</gene>
<evidence type="ECO:0000256" key="3">
    <source>
        <dbReference type="ARBA" id="ARBA00038471"/>
    </source>
</evidence>
<protein>
    <submittedName>
        <fullName evidence="5">Putative invertase inhibitor</fullName>
    </submittedName>
</protein>